<dbReference type="PANTHER" id="PTHR22604">
    <property type="entry name" value="OXIDOREDUCTASES"/>
    <property type="match status" value="1"/>
</dbReference>
<feature type="domain" description="GFO/IDH/MocA-like oxidoreductase" evidence="4">
    <location>
        <begin position="156"/>
        <end position="280"/>
    </location>
</feature>
<sequence length="360" mass="39725">MELTALTEAFDRRDWQEVTETADPIRFAMVGLGWWTREQAMPAVAAGDLCETTVLVSGDREKAVSVADTSETVARAITYEEFHDGAASEAYDAVYVVTPNARHLPFVESAAELGKDVLCEKPMEATINRAEQMVAACNEHGVTLMIAYRMHTEPAIRRARDVIEAGYVGDPVFVHGNMSEPILELVPDPDQWRLDWELSGGCATMDIGIYSLNTARFLLDADPVRVQGSVASVQEEFADVPDEHAAFQVDFPDHTFAVCTASQNATMASHVRVTGTEGEVRVEPAFYPWDERRLHVSHGGSDIDVSFEQSDQMEEEFEYFSHCLLTGEDPYADGEHGLVDIRALKGVYEAAEDGRAVELG</sequence>
<evidence type="ECO:0000313" key="6">
    <source>
        <dbReference type="Proteomes" id="UP000605784"/>
    </source>
</evidence>
<dbReference type="PRINTS" id="PR01775">
    <property type="entry name" value="GLFROXRDTASE"/>
</dbReference>
<dbReference type="SUPFAM" id="SSF55347">
    <property type="entry name" value="Glyceraldehyde-3-phosphate dehydrogenase-like, C-terminal domain"/>
    <property type="match status" value="1"/>
</dbReference>
<comment type="similarity">
    <text evidence="1">Belongs to the Gfo/Idh/MocA family.</text>
</comment>
<dbReference type="PANTHER" id="PTHR22604:SF105">
    <property type="entry name" value="TRANS-1,2-DIHYDROBENZENE-1,2-DIOL DEHYDROGENASE"/>
    <property type="match status" value="1"/>
</dbReference>
<comment type="caution">
    <text evidence="5">The sequence shown here is derived from an EMBL/GenBank/DDBJ whole genome shotgun (WGS) entry which is preliminary data.</text>
</comment>
<keyword evidence="2" id="KW-0560">Oxidoreductase</keyword>
<dbReference type="RefSeq" id="WP_188994834.1">
    <property type="nucleotide sequence ID" value="NZ_BMOU01000001.1"/>
</dbReference>
<evidence type="ECO:0000259" key="3">
    <source>
        <dbReference type="Pfam" id="PF01408"/>
    </source>
</evidence>
<dbReference type="Gene3D" id="3.30.360.10">
    <property type="entry name" value="Dihydrodipicolinate Reductase, domain 2"/>
    <property type="match status" value="1"/>
</dbReference>
<dbReference type="EMBL" id="BMOU01000001">
    <property type="protein sequence ID" value="GGN88545.1"/>
    <property type="molecule type" value="Genomic_DNA"/>
</dbReference>
<dbReference type="InterPro" id="IPR055170">
    <property type="entry name" value="GFO_IDH_MocA-like_dom"/>
</dbReference>
<accession>A0A830GIF7</accession>
<organism evidence="5 6">
    <name type="scientific">Haloarcula pellucida</name>
    <dbReference type="NCBI Taxonomy" id="1427151"/>
    <lineage>
        <taxon>Archaea</taxon>
        <taxon>Methanobacteriati</taxon>
        <taxon>Methanobacteriota</taxon>
        <taxon>Stenosarchaea group</taxon>
        <taxon>Halobacteria</taxon>
        <taxon>Halobacteriales</taxon>
        <taxon>Haloarculaceae</taxon>
        <taxon>Haloarcula</taxon>
    </lineage>
</organism>
<dbReference type="AlphaFoldDB" id="A0A830GIF7"/>
<evidence type="ECO:0000259" key="4">
    <source>
        <dbReference type="Pfam" id="PF22725"/>
    </source>
</evidence>
<dbReference type="Pfam" id="PF01408">
    <property type="entry name" value="GFO_IDH_MocA"/>
    <property type="match status" value="1"/>
</dbReference>
<keyword evidence="6" id="KW-1185">Reference proteome</keyword>
<evidence type="ECO:0000313" key="5">
    <source>
        <dbReference type="EMBL" id="GGN88545.1"/>
    </source>
</evidence>
<reference evidence="5" key="1">
    <citation type="journal article" date="2014" name="Int. J. Syst. Evol. Microbiol.">
        <title>Complete genome sequence of Corynebacterium casei LMG S-19264T (=DSM 44701T), isolated from a smear-ripened cheese.</title>
        <authorList>
            <consortium name="US DOE Joint Genome Institute (JGI-PGF)"/>
            <person name="Walter F."/>
            <person name="Albersmeier A."/>
            <person name="Kalinowski J."/>
            <person name="Ruckert C."/>
        </authorList>
    </citation>
    <scope>NUCLEOTIDE SEQUENCE</scope>
    <source>
        <strain evidence="5">JCM 17820</strain>
    </source>
</reference>
<dbReference type="Proteomes" id="UP000605784">
    <property type="component" value="Unassembled WGS sequence"/>
</dbReference>
<dbReference type="GO" id="GO:0016491">
    <property type="term" value="F:oxidoreductase activity"/>
    <property type="evidence" value="ECO:0007669"/>
    <property type="project" value="UniProtKB-KW"/>
</dbReference>
<reference evidence="5" key="2">
    <citation type="submission" date="2020-09" db="EMBL/GenBank/DDBJ databases">
        <authorList>
            <person name="Sun Q."/>
            <person name="Ohkuma M."/>
        </authorList>
    </citation>
    <scope>NUCLEOTIDE SEQUENCE</scope>
    <source>
        <strain evidence="5">JCM 17820</strain>
    </source>
</reference>
<dbReference type="InterPro" id="IPR049838">
    <property type="entry name" value="XacA-like"/>
</dbReference>
<evidence type="ECO:0000256" key="2">
    <source>
        <dbReference type="ARBA" id="ARBA00023002"/>
    </source>
</evidence>
<evidence type="ECO:0000256" key="1">
    <source>
        <dbReference type="ARBA" id="ARBA00010928"/>
    </source>
</evidence>
<dbReference type="InterPro" id="IPR008354">
    <property type="entry name" value="Glc-Fru_OxRdtase_bac"/>
</dbReference>
<dbReference type="Pfam" id="PF22725">
    <property type="entry name" value="GFO_IDH_MocA_C3"/>
    <property type="match status" value="1"/>
</dbReference>
<dbReference type="InterPro" id="IPR036291">
    <property type="entry name" value="NAD(P)-bd_dom_sf"/>
</dbReference>
<proteinExistence type="inferred from homology"/>
<protein>
    <submittedName>
        <fullName evidence="5">Glucose-fructose oxidoreductase</fullName>
    </submittedName>
</protein>
<dbReference type="InterPro" id="IPR000683">
    <property type="entry name" value="Gfo/Idh/MocA-like_OxRdtase_N"/>
</dbReference>
<feature type="domain" description="Gfo/Idh/MocA-like oxidoreductase N-terminal" evidence="3">
    <location>
        <begin position="25"/>
        <end position="148"/>
    </location>
</feature>
<dbReference type="NCBIfam" id="NF041392">
    <property type="entry name" value="XylDh_Gfo6_Halo"/>
    <property type="match status" value="1"/>
</dbReference>
<name>A0A830GIF7_9EURY</name>
<gene>
    <name evidence="5" type="ORF">GCM10009030_08400</name>
</gene>
<dbReference type="Gene3D" id="3.40.50.720">
    <property type="entry name" value="NAD(P)-binding Rossmann-like Domain"/>
    <property type="match status" value="1"/>
</dbReference>
<dbReference type="GO" id="GO:0000166">
    <property type="term" value="F:nucleotide binding"/>
    <property type="evidence" value="ECO:0007669"/>
    <property type="project" value="InterPro"/>
</dbReference>
<dbReference type="InterPro" id="IPR050984">
    <property type="entry name" value="Gfo/Idh/MocA_domain"/>
</dbReference>
<dbReference type="SUPFAM" id="SSF51735">
    <property type="entry name" value="NAD(P)-binding Rossmann-fold domains"/>
    <property type="match status" value="1"/>
</dbReference>